<feature type="region of interest" description="Disordered" evidence="2">
    <location>
        <begin position="434"/>
        <end position="461"/>
    </location>
</feature>
<dbReference type="GO" id="GO:0008476">
    <property type="term" value="F:protein-tyrosine sulfotransferase activity"/>
    <property type="evidence" value="ECO:0007669"/>
    <property type="project" value="InterPro"/>
</dbReference>
<evidence type="ECO:0000313" key="3">
    <source>
        <dbReference type="EMBL" id="SHI57203.1"/>
    </source>
</evidence>
<evidence type="ECO:0000313" key="4">
    <source>
        <dbReference type="Proteomes" id="UP000184510"/>
    </source>
</evidence>
<dbReference type="AlphaFoldDB" id="A0A1M6C8F9"/>
<proteinExistence type="predicted"/>
<dbReference type="Gene3D" id="1.25.40.10">
    <property type="entry name" value="Tetratricopeptide repeat domain"/>
    <property type="match status" value="1"/>
</dbReference>
<dbReference type="STRING" id="1123071.SAMN02745181_0415"/>
<dbReference type="Gene3D" id="3.40.50.300">
    <property type="entry name" value="P-loop containing nucleotide triphosphate hydrolases"/>
    <property type="match status" value="1"/>
</dbReference>
<dbReference type="Proteomes" id="UP000184510">
    <property type="component" value="Unassembled WGS sequence"/>
</dbReference>
<sequence>MSAEPKAPSGSQKKNPNAWMEYAAILAKAGYTKQVQIALGKALPLVPAAMRSQFHCQSGRIYRLSWQLDHALASFSKALKDPQHKVHALTGLAECYERRSQLDKAAELLEGIPTQPDGSLVHARILRRLGRVEEAEKLLGTIPAQGPRIPESLTARVWHERYLLADQSGDYPLAWSHLEQCKQTIRQSWQGPQLAAMLTQRRHAMAVMLATLQQLQPETVERWISENAALGQPPHGFILGLPRSGTTLVEKLLSQQADIVTTDERDTLARTVFEPLSTRITTTADPQADAAHFLSTLDSLSPAFIKSGTKHYYQELDKQLPQKTAGRPVLDKNPGYSESALLIARLCPGARIIYPQRDPRAVFSSIWALFPEQPSEISIFWLQQDTLAEWMNHTRQVWQHLRRLLPASLWTEVHYEDLVTRPQEEATRLSTFLGLPSNKPAKASPQIERSPSYAEISQAPHQHSIEKWKHYATQLAPGLERLAEGEG</sequence>
<name>A0A1M6C8F9_9BACT</name>
<reference evidence="3 4" key="1">
    <citation type="submission" date="2016-11" db="EMBL/GenBank/DDBJ databases">
        <authorList>
            <person name="Jaros S."/>
            <person name="Januszkiewicz K."/>
            <person name="Wedrychowicz H."/>
        </authorList>
    </citation>
    <scope>NUCLEOTIDE SEQUENCE [LARGE SCALE GENOMIC DNA]</scope>
    <source>
        <strain evidence="3 4">DSM 18772</strain>
    </source>
</reference>
<dbReference type="InParanoid" id="A0A1M6C8F9"/>
<protein>
    <submittedName>
        <fullName evidence="3">Sulfotransferase domain-containing protein</fullName>
    </submittedName>
</protein>
<keyword evidence="1 3" id="KW-0808">Transferase</keyword>
<evidence type="ECO:0000256" key="1">
    <source>
        <dbReference type="ARBA" id="ARBA00022679"/>
    </source>
</evidence>
<keyword evidence="4" id="KW-1185">Reference proteome</keyword>
<organism evidence="3 4">
    <name type="scientific">Rubritalea squalenifaciens DSM 18772</name>
    <dbReference type="NCBI Taxonomy" id="1123071"/>
    <lineage>
        <taxon>Bacteria</taxon>
        <taxon>Pseudomonadati</taxon>
        <taxon>Verrucomicrobiota</taxon>
        <taxon>Verrucomicrobiia</taxon>
        <taxon>Verrucomicrobiales</taxon>
        <taxon>Rubritaleaceae</taxon>
        <taxon>Rubritalea</taxon>
    </lineage>
</organism>
<accession>A0A1M6C8F9</accession>
<dbReference type="Pfam" id="PF13469">
    <property type="entry name" value="Sulfotransfer_3"/>
    <property type="match status" value="1"/>
</dbReference>
<dbReference type="InterPro" id="IPR011990">
    <property type="entry name" value="TPR-like_helical_dom_sf"/>
</dbReference>
<dbReference type="RefSeq" id="WP_327289311.1">
    <property type="nucleotide sequence ID" value="NZ_FQYR01000002.1"/>
</dbReference>
<dbReference type="SUPFAM" id="SSF52540">
    <property type="entry name" value="P-loop containing nucleoside triphosphate hydrolases"/>
    <property type="match status" value="1"/>
</dbReference>
<dbReference type="InterPro" id="IPR026634">
    <property type="entry name" value="TPST-like"/>
</dbReference>
<dbReference type="EMBL" id="FQYR01000002">
    <property type="protein sequence ID" value="SHI57203.1"/>
    <property type="molecule type" value="Genomic_DNA"/>
</dbReference>
<evidence type="ECO:0000256" key="2">
    <source>
        <dbReference type="SAM" id="MobiDB-lite"/>
    </source>
</evidence>
<gene>
    <name evidence="3" type="ORF">SAMN02745181_0415</name>
</gene>
<dbReference type="SUPFAM" id="SSF48452">
    <property type="entry name" value="TPR-like"/>
    <property type="match status" value="1"/>
</dbReference>
<dbReference type="PANTHER" id="PTHR12788:SF10">
    <property type="entry name" value="PROTEIN-TYROSINE SULFOTRANSFERASE"/>
    <property type="match status" value="1"/>
</dbReference>
<dbReference type="PANTHER" id="PTHR12788">
    <property type="entry name" value="PROTEIN-TYROSINE SULFOTRANSFERASE 2"/>
    <property type="match status" value="1"/>
</dbReference>
<dbReference type="InterPro" id="IPR027417">
    <property type="entry name" value="P-loop_NTPase"/>
</dbReference>